<comment type="subcellular location">
    <subcellularLocation>
        <location evidence="2">Secreted</location>
    </subcellularLocation>
</comment>
<proteinExistence type="predicted"/>
<gene>
    <name evidence="8" type="ORF">ACF05T_26445</name>
</gene>
<evidence type="ECO:0000256" key="2">
    <source>
        <dbReference type="ARBA" id="ARBA00004613"/>
    </source>
</evidence>
<evidence type="ECO:0000313" key="9">
    <source>
        <dbReference type="Proteomes" id="UP001603013"/>
    </source>
</evidence>
<organism evidence="8 9">
    <name type="scientific">Streptomyces lateritius</name>
    <dbReference type="NCBI Taxonomy" id="67313"/>
    <lineage>
        <taxon>Bacteria</taxon>
        <taxon>Bacillati</taxon>
        <taxon>Actinomycetota</taxon>
        <taxon>Actinomycetes</taxon>
        <taxon>Kitasatosporales</taxon>
        <taxon>Streptomycetaceae</taxon>
        <taxon>Streptomyces</taxon>
    </lineage>
</organism>
<evidence type="ECO:0000256" key="4">
    <source>
        <dbReference type="ARBA" id="ARBA00022525"/>
    </source>
</evidence>
<dbReference type="EC" id="3.2.1.55" evidence="3"/>
<evidence type="ECO:0000256" key="3">
    <source>
        <dbReference type="ARBA" id="ARBA00012670"/>
    </source>
</evidence>
<evidence type="ECO:0000313" key="8">
    <source>
        <dbReference type="EMBL" id="MFF8279617.1"/>
    </source>
</evidence>
<dbReference type="GO" id="GO:0016787">
    <property type="term" value="F:hydrolase activity"/>
    <property type="evidence" value="ECO:0007669"/>
    <property type="project" value="UniProtKB-KW"/>
</dbReference>
<reference evidence="8 9" key="1">
    <citation type="submission" date="2024-10" db="EMBL/GenBank/DDBJ databases">
        <title>The Natural Products Discovery Center: Release of the First 8490 Sequenced Strains for Exploring Actinobacteria Biosynthetic Diversity.</title>
        <authorList>
            <person name="Kalkreuter E."/>
            <person name="Kautsar S.A."/>
            <person name="Yang D."/>
            <person name="Bader C.D."/>
            <person name="Teijaro C.N."/>
            <person name="Fluegel L."/>
            <person name="Davis C.M."/>
            <person name="Simpson J.R."/>
            <person name="Lauterbach L."/>
            <person name="Steele A.D."/>
            <person name="Gui C."/>
            <person name="Meng S."/>
            <person name="Li G."/>
            <person name="Viehrig K."/>
            <person name="Ye F."/>
            <person name="Su P."/>
            <person name="Kiefer A.F."/>
            <person name="Nichols A."/>
            <person name="Cepeda A.J."/>
            <person name="Yan W."/>
            <person name="Fan B."/>
            <person name="Jiang Y."/>
            <person name="Adhikari A."/>
            <person name="Zheng C.-J."/>
            <person name="Schuster L."/>
            <person name="Cowan T.M."/>
            <person name="Smanski M.J."/>
            <person name="Chevrette M.G."/>
            <person name="De Carvalho L.P.S."/>
            <person name="Shen B."/>
        </authorList>
    </citation>
    <scope>NUCLEOTIDE SEQUENCE [LARGE SCALE GENOMIC DNA]</scope>
    <source>
        <strain evidence="8 9">NPDC015755</strain>
    </source>
</reference>
<name>A0ABW6YJD0_9ACTN</name>
<accession>A0ABW6YJD0</accession>
<dbReference type="Gene3D" id="2.115.10.20">
    <property type="entry name" value="Glycosyl hydrolase domain, family 43"/>
    <property type="match status" value="1"/>
</dbReference>
<keyword evidence="7" id="KW-0326">Glycosidase</keyword>
<comment type="catalytic activity">
    <reaction evidence="1">
        <text>Hydrolysis of terminal non-reducing alpha-L-arabinofuranoside residues in alpha-L-arabinosides.</text>
        <dbReference type="EC" id="3.2.1.55"/>
    </reaction>
</comment>
<dbReference type="InterPro" id="IPR023296">
    <property type="entry name" value="Glyco_hydro_beta-prop_sf"/>
</dbReference>
<dbReference type="Proteomes" id="UP001603013">
    <property type="component" value="Unassembled WGS sequence"/>
</dbReference>
<evidence type="ECO:0000256" key="5">
    <source>
        <dbReference type="ARBA" id="ARBA00022729"/>
    </source>
</evidence>
<keyword evidence="6 8" id="KW-0378">Hydrolase</keyword>
<evidence type="ECO:0000256" key="1">
    <source>
        <dbReference type="ARBA" id="ARBA00001462"/>
    </source>
</evidence>
<dbReference type="RefSeq" id="WP_391936554.1">
    <property type="nucleotide sequence ID" value="NZ_JBIBSM010000016.1"/>
</dbReference>
<protein>
    <recommendedName>
        <fullName evidence="3">non-reducing end alpha-L-arabinofuranosidase</fullName>
        <ecNumber evidence="3">3.2.1.55</ecNumber>
    </recommendedName>
</protein>
<evidence type="ECO:0000256" key="7">
    <source>
        <dbReference type="ARBA" id="ARBA00023295"/>
    </source>
</evidence>
<keyword evidence="9" id="KW-1185">Reference proteome</keyword>
<keyword evidence="4" id="KW-0964">Secreted</keyword>
<comment type="caution">
    <text evidence="8">The sequence shown here is derived from an EMBL/GenBank/DDBJ whole genome shotgun (WGS) entry which is preliminary data.</text>
</comment>
<evidence type="ECO:0000256" key="6">
    <source>
        <dbReference type="ARBA" id="ARBA00022801"/>
    </source>
</evidence>
<sequence length="165" mass="17221">MPIDRVGLQAHFGAGARRFPDDVVELRPLDGDVQITELDVAQAPTTAFGQCPHGFTNTVIAAHGSTFAFSEASSVLLPLLATGNVAGSWTPMAASESDPFARANNATFPSRRLTVDNSHGEMIPAGHDRTPTVPATGNLPPALRPLARAGSGMASPSGFDCRTTR</sequence>
<dbReference type="Pfam" id="PF03664">
    <property type="entry name" value="Glyco_hydro_62"/>
    <property type="match status" value="1"/>
</dbReference>
<dbReference type="InterPro" id="IPR005193">
    <property type="entry name" value="GH62_arabinosidase"/>
</dbReference>
<keyword evidence="5" id="KW-0732">Signal</keyword>
<dbReference type="EMBL" id="JBIBSM010000016">
    <property type="protein sequence ID" value="MFF8279617.1"/>
    <property type="molecule type" value="Genomic_DNA"/>
</dbReference>